<accession>A0A2M9ZPB7</accession>
<dbReference type="AlphaFoldDB" id="A0A2M9ZPB7"/>
<dbReference type="EMBL" id="NPDY01000002">
    <property type="protein sequence ID" value="PJZ70597.1"/>
    <property type="molecule type" value="Genomic_DNA"/>
</dbReference>
<evidence type="ECO:0000313" key="5">
    <source>
        <dbReference type="Proteomes" id="UP000231990"/>
    </source>
</evidence>
<evidence type="ECO:0008006" key="6">
    <source>
        <dbReference type="Google" id="ProtNLM"/>
    </source>
</evidence>
<name>A0A2M9ZPB7_9LEPT</name>
<organism evidence="3 5">
    <name type="scientific">Leptospira perolatii</name>
    <dbReference type="NCBI Taxonomy" id="2023191"/>
    <lineage>
        <taxon>Bacteria</taxon>
        <taxon>Pseudomonadati</taxon>
        <taxon>Spirochaetota</taxon>
        <taxon>Spirochaetia</taxon>
        <taxon>Leptospirales</taxon>
        <taxon>Leptospiraceae</taxon>
        <taxon>Leptospira</taxon>
    </lineage>
</organism>
<reference evidence="4 5" key="1">
    <citation type="submission" date="2017-07" db="EMBL/GenBank/DDBJ databases">
        <title>Leptospira spp. isolated from tropical soils.</title>
        <authorList>
            <person name="Thibeaux R."/>
            <person name="Iraola G."/>
            <person name="Ferres I."/>
            <person name="Bierque E."/>
            <person name="Girault D."/>
            <person name="Soupe-Gilbert M.-E."/>
            <person name="Picardeau M."/>
            <person name="Goarant C."/>
        </authorList>
    </citation>
    <scope>NUCLEOTIDE SEQUENCE [LARGE SCALE GENOMIC DNA]</scope>
    <source>
        <strain evidence="3 5">FH1-B-B1</strain>
        <strain evidence="2 4">FH1-B-C1</strain>
    </source>
</reference>
<feature type="chain" id="PRO_5014760999" description="Lipoprotein" evidence="1">
    <location>
        <begin position="22"/>
        <end position="123"/>
    </location>
</feature>
<keyword evidence="4" id="KW-1185">Reference proteome</keyword>
<evidence type="ECO:0000313" key="4">
    <source>
        <dbReference type="Proteomes" id="UP000231962"/>
    </source>
</evidence>
<evidence type="ECO:0000313" key="2">
    <source>
        <dbReference type="EMBL" id="PJZ70597.1"/>
    </source>
</evidence>
<gene>
    <name evidence="2" type="ORF">CH360_03385</name>
    <name evidence="3" type="ORF">CH373_06525</name>
</gene>
<dbReference type="Proteomes" id="UP000231962">
    <property type="component" value="Unassembled WGS sequence"/>
</dbReference>
<dbReference type="EMBL" id="NPDZ01000003">
    <property type="protein sequence ID" value="PJZ73809.1"/>
    <property type="molecule type" value="Genomic_DNA"/>
</dbReference>
<keyword evidence="1" id="KW-0732">Signal</keyword>
<evidence type="ECO:0000256" key="1">
    <source>
        <dbReference type="SAM" id="SignalP"/>
    </source>
</evidence>
<comment type="caution">
    <text evidence="3">The sequence shown here is derived from an EMBL/GenBank/DDBJ whole genome shotgun (WGS) entry which is preliminary data.</text>
</comment>
<sequence>MRVRIQKFFAFSSLLSVLYFASECTPLCSTESPSFAVSIQMTSGICHRNVALGSDPQCSWDTGSVKSTEYTRLSISPNCFISYFCPSEYDLRPKSQADLAKITGLSFKTEERLVSLKSIRILI</sequence>
<feature type="signal peptide" evidence="1">
    <location>
        <begin position="1"/>
        <end position="21"/>
    </location>
</feature>
<dbReference type="Proteomes" id="UP000231990">
    <property type="component" value="Unassembled WGS sequence"/>
</dbReference>
<evidence type="ECO:0000313" key="3">
    <source>
        <dbReference type="EMBL" id="PJZ73809.1"/>
    </source>
</evidence>
<proteinExistence type="predicted"/>
<protein>
    <recommendedName>
        <fullName evidence="6">Lipoprotein</fullName>
    </recommendedName>
</protein>